<gene>
    <name evidence="2" type="ORF">C7212DRAFT_307549</name>
</gene>
<sequence length="97" mass="11300">MHLFILSSSVGSRQPLDYERSGRQSRKEKNALYTLLTPLCFTLNMRWSRKPEPNDATWSNFNPTRQKRGQNEDKNKDTNKNTNAESHTARLTLLLFS</sequence>
<feature type="compositionally biased region" description="Basic and acidic residues" evidence="1">
    <location>
        <begin position="69"/>
        <end position="79"/>
    </location>
</feature>
<evidence type="ECO:0000313" key="3">
    <source>
        <dbReference type="Proteomes" id="UP000246991"/>
    </source>
</evidence>
<keyword evidence="3" id="KW-1185">Reference proteome</keyword>
<protein>
    <submittedName>
        <fullName evidence="2">Uncharacterized protein</fullName>
    </submittedName>
</protein>
<feature type="non-terminal residue" evidence="2">
    <location>
        <position position="97"/>
    </location>
</feature>
<reference evidence="2 3" key="1">
    <citation type="submission" date="2018-03" db="EMBL/GenBank/DDBJ databases">
        <title>Genomes of Pezizomycetes fungi and the evolution of truffles.</title>
        <authorList>
            <person name="Murat C."/>
            <person name="Payen T."/>
            <person name="Noel B."/>
            <person name="Kuo A."/>
            <person name="Martin F.M."/>
        </authorList>
    </citation>
    <scope>NUCLEOTIDE SEQUENCE [LARGE SCALE GENOMIC DNA]</scope>
    <source>
        <strain evidence="2">091103-1</strain>
    </source>
</reference>
<dbReference type="EMBL" id="PYWC01000005">
    <property type="protein sequence ID" value="PWW79888.1"/>
    <property type="molecule type" value="Genomic_DNA"/>
</dbReference>
<comment type="caution">
    <text evidence="2">The sequence shown here is derived from an EMBL/GenBank/DDBJ whole genome shotgun (WGS) entry which is preliminary data.</text>
</comment>
<dbReference type="Proteomes" id="UP000246991">
    <property type="component" value="Unassembled WGS sequence"/>
</dbReference>
<accession>A0A317SZK9</accession>
<name>A0A317SZK9_9PEZI</name>
<proteinExistence type="predicted"/>
<evidence type="ECO:0000313" key="2">
    <source>
        <dbReference type="EMBL" id="PWW79888.1"/>
    </source>
</evidence>
<organism evidence="2 3">
    <name type="scientific">Tuber magnatum</name>
    <name type="common">white Piedmont truffle</name>
    <dbReference type="NCBI Taxonomy" id="42249"/>
    <lineage>
        <taxon>Eukaryota</taxon>
        <taxon>Fungi</taxon>
        <taxon>Dikarya</taxon>
        <taxon>Ascomycota</taxon>
        <taxon>Pezizomycotina</taxon>
        <taxon>Pezizomycetes</taxon>
        <taxon>Pezizales</taxon>
        <taxon>Tuberaceae</taxon>
        <taxon>Tuber</taxon>
    </lineage>
</organism>
<evidence type="ECO:0000256" key="1">
    <source>
        <dbReference type="SAM" id="MobiDB-lite"/>
    </source>
</evidence>
<dbReference type="AlphaFoldDB" id="A0A317SZK9"/>
<feature type="region of interest" description="Disordered" evidence="1">
    <location>
        <begin position="52"/>
        <end position="88"/>
    </location>
</feature>